<feature type="binding site" evidence="11">
    <location>
        <position position="131"/>
    </location>
    <ligand>
        <name>ATP</name>
        <dbReference type="ChEBI" id="CHEBI:30616"/>
    </ligand>
</feature>
<dbReference type="GO" id="GO:0000287">
    <property type="term" value="F:magnesium ion binding"/>
    <property type="evidence" value="ECO:0007669"/>
    <property type="project" value="UniProtKB-UniRule"/>
</dbReference>
<dbReference type="PIRSF" id="PIRSF000513">
    <property type="entry name" value="Thz_kinase"/>
    <property type="match status" value="1"/>
</dbReference>
<feature type="binding site" evidence="11">
    <location>
        <position position="204"/>
    </location>
    <ligand>
        <name>substrate</name>
    </ligand>
</feature>
<dbReference type="Pfam" id="PF02110">
    <property type="entry name" value="HK"/>
    <property type="match status" value="1"/>
</dbReference>
<evidence type="ECO:0000256" key="4">
    <source>
        <dbReference type="ARBA" id="ARBA00022679"/>
    </source>
</evidence>
<sequence length="277" mass="27690">MDAPSSASGPTQPRLSPADALAALRASAPLTQCITNYVAMQIAANTLLAAGAAPAMIHTVEESGAFAGLARAVTINIGTLSPAWVDGMKAAIDGATAVGTPWVLDPVAHYASAYRSAVARDLLSRRPTILRGNASEILALAGGNTAARGVDAADPVTAAGAAASALAREYGSVVAVTGAVDLVTDGTRVAMVSGGSPWMPQVTALGCSLTCLMGAFAAVTAPLEATVAALTLFAEAGARAHAHSEGPGSFAWRFLDALAAVTPDDLTGTERVSWNAP</sequence>
<evidence type="ECO:0000256" key="2">
    <source>
        <dbReference type="ARBA" id="ARBA00001946"/>
    </source>
</evidence>
<keyword evidence="4 11" id="KW-0808">Transferase</keyword>
<dbReference type="InterPro" id="IPR029056">
    <property type="entry name" value="Ribokinase-like"/>
</dbReference>
<keyword evidence="9 11" id="KW-0460">Magnesium</keyword>
<evidence type="ECO:0000313" key="13">
    <source>
        <dbReference type="Proteomes" id="UP000264071"/>
    </source>
</evidence>
<dbReference type="SUPFAM" id="SSF53613">
    <property type="entry name" value="Ribokinase-like"/>
    <property type="match status" value="1"/>
</dbReference>
<comment type="cofactor">
    <cofactor evidence="2 11">
        <name>Mg(2+)</name>
        <dbReference type="ChEBI" id="CHEBI:18420"/>
    </cofactor>
</comment>
<dbReference type="AlphaFoldDB" id="A0A3D4VDG2"/>
<dbReference type="EMBL" id="DPIY01000012">
    <property type="protein sequence ID" value="HCT59151.1"/>
    <property type="molecule type" value="Genomic_DNA"/>
</dbReference>
<keyword evidence="7 11" id="KW-0418">Kinase</keyword>
<comment type="caution">
    <text evidence="12">The sequence shown here is derived from an EMBL/GenBank/DDBJ whole genome shotgun (WGS) entry which is preliminary data.</text>
</comment>
<dbReference type="PRINTS" id="PR01099">
    <property type="entry name" value="HYETHTZKNASE"/>
</dbReference>
<comment type="pathway">
    <text evidence="3 11">Cofactor biosynthesis; thiamine diphosphate biosynthesis; 4-methyl-5-(2-phosphoethyl)-thiazole from 5-(2-hydroxyethyl)-4-methylthiazole: step 1/1.</text>
</comment>
<dbReference type="GO" id="GO:0009228">
    <property type="term" value="P:thiamine biosynthetic process"/>
    <property type="evidence" value="ECO:0007669"/>
    <property type="project" value="UniProtKB-KW"/>
</dbReference>
<dbReference type="GO" id="GO:0005524">
    <property type="term" value="F:ATP binding"/>
    <property type="evidence" value="ECO:0007669"/>
    <property type="project" value="UniProtKB-UniRule"/>
</dbReference>
<keyword evidence="5 11" id="KW-0479">Metal-binding</keyword>
<evidence type="ECO:0000256" key="3">
    <source>
        <dbReference type="ARBA" id="ARBA00004868"/>
    </source>
</evidence>
<feature type="binding site" evidence="11">
    <location>
        <position position="177"/>
    </location>
    <ligand>
        <name>ATP</name>
        <dbReference type="ChEBI" id="CHEBI:30616"/>
    </ligand>
</feature>
<dbReference type="SMR" id="A0A3D4VDG2"/>
<gene>
    <name evidence="11" type="primary">thiM</name>
    <name evidence="12" type="ORF">DGD08_18275</name>
</gene>
<dbReference type="GO" id="GO:0004417">
    <property type="term" value="F:hydroxyethylthiazole kinase activity"/>
    <property type="evidence" value="ECO:0007669"/>
    <property type="project" value="UniProtKB-UniRule"/>
</dbReference>
<evidence type="ECO:0000256" key="5">
    <source>
        <dbReference type="ARBA" id="ARBA00022723"/>
    </source>
</evidence>
<dbReference type="Gene3D" id="3.40.1190.20">
    <property type="match status" value="1"/>
</dbReference>
<evidence type="ECO:0000256" key="1">
    <source>
        <dbReference type="ARBA" id="ARBA00001771"/>
    </source>
</evidence>
<evidence type="ECO:0000256" key="7">
    <source>
        <dbReference type="ARBA" id="ARBA00022777"/>
    </source>
</evidence>
<dbReference type="UniPathway" id="UPA00060">
    <property type="reaction ID" value="UER00139"/>
</dbReference>
<organism evidence="12 13">
    <name type="scientific">Gemmatimonas aurantiaca</name>
    <dbReference type="NCBI Taxonomy" id="173480"/>
    <lineage>
        <taxon>Bacteria</taxon>
        <taxon>Pseudomonadati</taxon>
        <taxon>Gemmatimonadota</taxon>
        <taxon>Gemmatimonadia</taxon>
        <taxon>Gemmatimonadales</taxon>
        <taxon>Gemmatimonadaceae</taxon>
        <taxon>Gemmatimonas</taxon>
    </lineage>
</organism>
<evidence type="ECO:0000256" key="9">
    <source>
        <dbReference type="ARBA" id="ARBA00022842"/>
    </source>
</evidence>
<dbReference type="OMA" id="KRPLVHN"/>
<dbReference type="HAMAP" id="MF_00228">
    <property type="entry name" value="Thz_kinase"/>
    <property type="match status" value="1"/>
</dbReference>
<dbReference type="EC" id="2.7.1.50" evidence="11"/>
<evidence type="ECO:0000256" key="11">
    <source>
        <dbReference type="HAMAP-Rule" id="MF_00228"/>
    </source>
</evidence>
<evidence type="ECO:0000313" key="12">
    <source>
        <dbReference type="EMBL" id="HCT59151.1"/>
    </source>
</evidence>
<keyword evidence="10 11" id="KW-0784">Thiamine biosynthesis</keyword>
<dbReference type="Proteomes" id="UP000264071">
    <property type="component" value="Unassembled WGS sequence"/>
</dbReference>
<accession>A0A3D4VDG2</accession>
<name>A0A3D4VDG2_9BACT</name>
<comment type="function">
    <text evidence="11">Catalyzes the phosphorylation of the hydroxyl group of 4-methyl-5-beta-hydroxyethylthiazole (THZ).</text>
</comment>
<evidence type="ECO:0000256" key="6">
    <source>
        <dbReference type="ARBA" id="ARBA00022741"/>
    </source>
</evidence>
<dbReference type="NCBIfam" id="NF006830">
    <property type="entry name" value="PRK09355.1"/>
    <property type="match status" value="1"/>
</dbReference>
<evidence type="ECO:0000256" key="8">
    <source>
        <dbReference type="ARBA" id="ARBA00022840"/>
    </source>
</evidence>
<keyword evidence="8 11" id="KW-0067">ATP-binding</keyword>
<dbReference type="GO" id="GO:0009229">
    <property type="term" value="P:thiamine diphosphate biosynthetic process"/>
    <property type="evidence" value="ECO:0007669"/>
    <property type="project" value="UniProtKB-UniRule"/>
</dbReference>
<dbReference type="CDD" id="cd01170">
    <property type="entry name" value="THZ_kinase"/>
    <property type="match status" value="1"/>
</dbReference>
<keyword evidence="6 11" id="KW-0547">Nucleotide-binding</keyword>
<proteinExistence type="inferred from homology"/>
<protein>
    <recommendedName>
        <fullName evidence="11">Hydroxyethylthiazole kinase</fullName>
        <ecNumber evidence="11">2.7.1.50</ecNumber>
    </recommendedName>
    <alternativeName>
        <fullName evidence="11">4-methyl-5-beta-hydroxyethylthiazole kinase</fullName>
        <shortName evidence="11">TH kinase</shortName>
        <shortName evidence="11">Thz kinase</shortName>
    </alternativeName>
</protein>
<dbReference type="InterPro" id="IPR000417">
    <property type="entry name" value="Hyethyz_kinase"/>
</dbReference>
<comment type="similarity">
    <text evidence="11">Belongs to the Thz kinase family.</text>
</comment>
<reference evidence="12 13" key="1">
    <citation type="journal article" date="2018" name="Nat. Biotechnol.">
        <title>A standardized bacterial taxonomy based on genome phylogeny substantially revises the tree of life.</title>
        <authorList>
            <person name="Parks D.H."/>
            <person name="Chuvochina M."/>
            <person name="Waite D.W."/>
            <person name="Rinke C."/>
            <person name="Skarshewski A."/>
            <person name="Chaumeil P.A."/>
            <person name="Hugenholtz P."/>
        </authorList>
    </citation>
    <scope>NUCLEOTIDE SEQUENCE [LARGE SCALE GENOMIC DNA]</scope>
    <source>
        <strain evidence="12">UBA8844</strain>
    </source>
</reference>
<evidence type="ECO:0000256" key="10">
    <source>
        <dbReference type="ARBA" id="ARBA00022977"/>
    </source>
</evidence>
<comment type="catalytic activity">
    <reaction evidence="1 11">
        <text>5-(2-hydroxyethyl)-4-methylthiazole + ATP = 4-methyl-5-(2-phosphooxyethyl)-thiazole + ADP + H(+)</text>
        <dbReference type="Rhea" id="RHEA:24212"/>
        <dbReference type="ChEBI" id="CHEBI:15378"/>
        <dbReference type="ChEBI" id="CHEBI:17957"/>
        <dbReference type="ChEBI" id="CHEBI:30616"/>
        <dbReference type="ChEBI" id="CHEBI:58296"/>
        <dbReference type="ChEBI" id="CHEBI:456216"/>
        <dbReference type="EC" id="2.7.1.50"/>
    </reaction>
</comment>
<feature type="binding site" evidence="11">
    <location>
        <position position="56"/>
    </location>
    <ligand>
        <name>substrate</name>
    </ligand>
</feature>